<dbReference type="AlphaFoldDB" id="A0A5A7V0S8"/>
<dbReference type="EMBL" id="SSTE01005057">
    <property type="protein sequence ID" value="KAA0061158.1"/>
    <property type="molecule type" value="Genomic_DNA"/>
</dbReference>
<gene>
    <name evidence="2" type="ORF">E6C27_scaffold753G00270</name>
</gene>
<evidence type="ECO:0000256" key="1">
    <source>
        <dbReference type="SAM" id="MobiDB-lite"/>
    </source>
</evidence>
<protein>
    <submittedName>
        <fullName evidence="2">Retrotransposon protein</fullName>
    </submittedName>
</protein>
<evidence type="ECO:0000313" key="3">
    <source>
        <dbReference type="Proteomes" id="UP000321393"/>
    </source>
</evidence>
<feature type="compositionally biased region" description="Basic and acidic residues" evidence="1">
    <location>
        <begin position="145"/>
        <end position="154"/>
    </location>
</feature>
<dbReference type="PANTHER" id="PTHR46250">
    <property type="entry name" value="MYB/SANT-LIKE DNA-BINDING DOMAIN PROTEIN-RELATED"/>
    <property type="match status" value="1"/>
</dbReference>
<dbReference type="PANTHER" id="PTHR46250:SF15">
    <property type="entry name" value="OS01G0523800 PROTEIN"/>
    <property type="match status" value="1"/>
</dbReference>
<organism evidence="2 3">
    <name type="scientific">Cucumis melo var. makuwa</name>
    <name type="common">Oriental melon</name>
    <dbReference type="NCBI Taxonomy" id="1194695"/>
    <lineage>
        <taxon>Eukaryota</taxon>
        <taxon>Viridiplantae</taxon>
        <taxon>Streptophyta</taxon>
        <taxon>Embryophyta</taxon>
        <taxon>Tracheophyta</taxon>
        <taxon>Spermatophyta</taxon>
        <taxon>Magnoliopsida</taxon>
        <taxon>eudicotyledons</taxon>
        <taxon>Gunneridae</taxon>
        <taxon>Pentapetalae</taxon>
        <taxon>rosids</taxon>
        <taxon>fabids</taxon>
        <taxon>Cucurbitales</taxon>
        <taxon>Cucurbitaceae</taxon>
        <taxon>Benincaseae</taxon>
        <taxon>Cucumis</taxon>
    </lineage>
</organism>
<dbReference type="Proteomes" id="UP000321393">
    <property type="component" value="Unassembled WGS sequence"/>
</dbReference>
<dbReference type="OrthoDB" id="649833at2759"/>
<comment type="caution">
    <text evidence="2">The sequence shown here is derived from an EMBL/GenBank/DDBJ whole genome shotgun (WGS) entry which is preliminary data.</text>
</comment>
<name>A0A5A7V0S8_CUCMM</name>
<evidence type="ECO:0000313" key="2">
    <source>
        <dbReference type="EMBL" id="KAA0061158.1"/>
    </source>
</evidence>
<feature type="region of interest" description="Disordered" evidence="1">
    <location>
        <begin position="134"/>
        <end position="154"/>
    </location>
</feature>
<proteinExistence type="predicted"/>
<reference evidence="2 3" key="1">
    <citation type="submission" date="2019-08" db="EMBL/GenBank/DDBJ databases">
        <title>Draft genome sequences of two oriental melons (Cucumis melo L. var makuwa).</title>
        <authorList>
            <person name="Kwon S.-Y."/>
        </authorList>
    </citation>
    <scope>NUCLEOTIDE SEQUENCE [LARGE SCALE GENOMIC DNA]</scope>
    <source>
        <strain evidence="3">cv. SW 3</strain>
        <tissue evidence="2">Leaf</tissue>
    </source>
</reference>
<accession>A0A5A7V0S8</accession>
<sequence>MTTSSCALKNVWTKDEKSTLVECLVDLVSMRGWKSDNGTFQPGCLAQLSYPVAKGLLNKPFPYYDELAYLFGRNMATSRYVKTFTDVGSNEPTGYEGFDMLDGNPRSHPCTAWGLTCPKKMYAHHNLLCVRGRAGSSRSKRKRGSERARLKSYI</sequence>